<organism evidence="1 2">
    <name type="scientific">Rhodnius prolixus</name>
    <name type="common">Triatomid bug</name>
    <dbReference type="NCBI Taxonomy" id="13249"/>
    <lineage>
        <taxon>Eukaryota</taxon>
        <taxon>Metazoa</taxon>
        <taxon>Ecdysozoa</taxon>
        <taxon>Arthropoda</taxon>
        <taxon>Hexapoda</taxon>
        <taxon>Insecta</taxon>
        <taxon>Pterygota</taxon>
        <taxon>Neoptera</taxon>
        <taxon>Paraneoptera</taxon>
        <taxon>Hemiptera</taxon>
        <taxon>Heteroptera</taxon>
        <taxon>Panheteroptera</taxon>
        <taxon>Cimicomorpha</taxon>
        <taxon>Reduviidae</taxon>
        <taxon>Triatominae</taxon>
        <taxon>Rhodnius</taxon>
    </lineage>
</organism>
<keyword evidence="2" id="KW-1185">Reference proteome</keyword>
<dbReference type="AlphaFoldDB" id="T1HH89"/>
<dbReference type="VEuPathDB" id="VectorBase:RPRC003412"/>
<dbReference type="EnsemblMetazoa" id="RPRC003412-RA">
    <property type="protein sequence ID" value="RPRC003412-PA"/>
    <property type="gene ID" value="RPRC003412"/>
</dbReference>
<reference evidence="1" key="1">
    <citation type="submission" date="2015-05" db="UniProtKB">
        <authorList>
            <consortium name="EnsemblMetazoa"/>
        </authorList>
    </citation>
    <scope>IDENTIFICATION</scope>
</reference>
<sequence>MRNQLPGQNINLSGKQSEIEILEKELERINSDIEIVKKLTNEEKKIMSYNFIEILKYYFNDINKVKKLYFNYGHAKMIENFGVPDLQTCRKLTRECFRWNKRKQEWIMKPMVEKTCRKALEILRARECEFQVSLNIMDAFKMYINWQYEFQTRKRKSTNMSQVDNTSSNCSFHSLCKLLETTYKPQFVWYLNKSKSEVKLVKSAQKLEKILNEMHESVETNKKCSLHIHPMEQFENHTDLIDLNADMYYNEKDRNEVDILDKEDGRNTRMEKLIDTFANTSNESLSTKNNFKRGQKEKVVSKGVIDESNMKEAQMEIKKNNQFEDVENSHNERKSVKKRYVYWEDYNREQYGRLQVLDEVIGQKCLIIEPNSAFTINNKEQPVREYGMEVKNKIKEDEIQPAASHLTDLNVGMSINLSLEHNYEFNCRDEFINYSHKLAKSNEIYCKLCLGRNGEDLQRSSEIDLLYVSSEETKVKSNYENIHNSNLAK</sequence>
<accession>T1HH89</accession>
<dbReference type="InParanoid" id="T1HH89"/>
<dbReference type="HOGENOM" id="CLU_558156_0_0_1"/>
<dbReference type="EMBL" id="ACPB03017198">
    <property type="status" value="NOT_ANNOTATED_CDS"/>
    <property type="molecule type" value="Genomic_DNA"/>
</dbReference>
<evidence type="ECO:0000313" key="1">
    <source>
        <dbReference type="EnsemblMetazoa" id="RPRC003412-PA"/>
    </source>
</evidence>
<dbReference type="Proteomes" id="UP000015103">
    <property type="component" value="Unassembled WGS sequence"/>
</dbReference>
<evidence type="ECO:0000313" key="2">
    <source>
        <dbReference type="Proteomes" id="UP000015103"/>
    </source>
</evidence>
<name>T1HH89_RHOPR</name>
<protein>
    <submittedName>
        <fullName evidence="1">Uncharacterized protein</fullName>
    </submittedName>
</protein>
<proteinExistence type="predicted"/>